<dbReference type="Proteomes" id="UP000681967">
    <property type="component" value="Unassembled WGS sequence"/>
</dbReference>
<evidence type="ECO:0000313" key="3">
    <source>
        <dbReference type="Proteomes" id="UP000663855"/>
    </source>
</evidence>
<evidence type="ECO:0000313" key="1">
    <source>
        <dbReference type="EMBL" id="CAF1166092.1"/>
    </source>
</evidence>
<sequence>MDVLYALLGVDNHRFNRIVLEKTFTERLNFVLTMSNGDIFSFDDIKLNRFCINILPKINYNIKSLILESISMERILHAADYPNLTELKIFDYNNQLFSRYFTGKKRFSIDPSIEFGKIVYAVQYLTISIFYLVESPFRHIFQQQITDLILVNNSDMNILLLKQYPEDMYEYILKFFENLKLLSVIGIFPRLSLRNLPMTTCSSSTIYKLCVNVTCFEDCLALLDGRLKELTTFIVDIGSIDDDLLIVYNMDNLPNLKCFSLKCYCLTNEYDTKILPLLRRMPNLEELSLDIINEYRTTLINGTQINNEILVLMPRLYKFTFYINTETEPNNLAHHLSSDDIKQTFIKLGYQQVCCILNDFTETVTCHVFSLPPMFDNMEYIGNTFPSIVFSSVRHLAVHDIVPFKHEFFMRIARFFPLIKQLRVINFEPQTLNELNSQNDQLYSIVEYPYLISLTLSNAHIDYVEQFLNETKTRLPRLTKLHVNYNQLTIVTENFTRDITRINCTNVKELSVAESLVNSIEFYVYFPLLL</sequence>
<dbReference type="Proteomes" id="UP000663855">
    <property type="component" value="Unassembled WGS sequence"/>
</dbReference>
<dbReference type="EMBL" id="CAJOBH010009023">
    <property type="protein sequence ID" value="CAF4129723.1"/>
    <property type="molecule type" value="Genomic_DNA"/>
</dbReference>
<gene>
    <name evidence="2" type="ORF">BYL167_LOCUS20481</name>
    <name evidence="1" type="ORF">CJN711_LOCUS10260</name>
</gene>
<accession>A0A814TUP4</accession>
<protein>
    <submittedName>
        <fullName evidence="1">Uncharacterized protein</fullName>
    </submittedName>
</protein>
<reference evidence="1" key="1">
    <citation type="submission" date="2021-02" db="EMBL/GenBank/DDBJ databases">
        <authorList>
            <person name="Nowell W R."/>
        </authorList>
    </citation>
    <scope>NUCLEOTIDE SEQUENCE</scope>
</reference>
<name>A0A814TUP4_9BILA</name>
<dbReference type="AlphaFoldDB" id="A0A814TUP4"/>
<dbReference type="InterPro" id="IPR032675">
    <property type="entry name" value="LRR_dom_sf"/>
</dbReference>
<dbReference type="SUPFAM" id="SSF52047">
    <property type="entry name" value="RNI-like"/>
    <property type="match status" value="1"/>
</dbReference>
<organism evidence="1 3">
    <name type="scientific">Rotaria magnacalcarata</name>
    <dbReference type="NCBI Taxonomy" id="392030"/>
    <lineage>
        <taxon>Eukaryota</taxon>
        <taxon>Metazoa</taxon>
        <taxon>Spiralia</taxon>
        <taxon>Gnathifera</taxon>
        <taxon>Rotifera</taxon>
        <taxon>Eurotatoria</taxon>
        <taxon>Bdelloidea</taxon>
        <taxon>Philodinida</taxon>
        <taxon>Philodinidae</taxon>
        <taxon>Rotaria</taxon>
    </lineage>
</organism>
<proteinExistence type="predicted"/>
<evidence type="ECO:0000313" key="2">
    <source>
        <dbReference type="EMBL" id="CAF4129723.1"/>
    </source>
</evidence>
<comment type="caution">
    <text evidence="1">The sequence shown here is derived from an EMBL/GenBank/DDBJ whole genome shotgun (WGS) entry which is preliminary data.</text>
</comment>
<dbReference type="EMBL" id="CAJNOV010004209">
    <property type="protein sequence ID" value="CAF1166092.1"/>
    <property type="molecule type" value="Genomic_DNA"/>
</dbReference>
<dbReference type="Gene3D" id="3.80.10.10">
    <property type="entry name" value="Ribonuclease Inhibitor"/>
    <property type="match status" value="1"/>
</dbReference>